<feature type="repeat" description="Solcar" evidence="8">
    <location>
        <begin position="428"/>
        <end position="516"/>
    </location>
</feature>
<keyword evidence="2" id="KW-0813">Transport</keyword>
<evidence type="ECO:0000256" key="4">
    <source>
        <dbReference type="ARBA" id="ARBA00022737"/>
    </source>
</evidence>
<organism evidence="11 12">
    <name type="scientific">Pycnococcus provasolii</name>
    <dbReference type="NCBI Taxonomy" id="41880"/>
    <lineage>
        <taxon>Eukaryota</taxon>
        <taxon>Viridiplantae</taxon>
        <taxon>Chlorophyta</taxon>
        <taxon>Pseudoscourfieldiophyceae</taxon>
        <taxon>Pseudoscourfieldiales</taxon>
        <taxon>Pycnococcaceae</taxon>
        <taxon>Pycnococcus</taxon>
    </lineage>
</organism>
<feature type="region of interest" description="Disordered" evidence="9">
    <location>
        <begin position="1"/>
        <end position="34"/>
    </location>
</feature>
<dbReference type="InterPro" id="IPR018247">
    <property type="entry name" value="EF_Hand_1_Ca_BS"/>
</dbReference>
<evidence type="ECO:0000256" key="7">
    <source>
        <dbReference type="ARBA" id="ARBA00023136"/>
    </source>
</evidence>
<dbReference type="OrthoDB" id="270584at2759"/>
<dbReference type="Gene3D" id="1.50.40.10">
    <property type="entry name" value="Mitochondrial carrier domain"/>
    <property type="match status" value="1"/>
</dbReference>
<dbReference type="PROSITE" id="PS00018">
    <property type="entry name" value="EF_HAND_1"/>
    <property type="match status" value="1"/>
</dbReference>
<evidence type="ECO:0000256" key="1">
    <source>
        <dbReference type="ARBA" id="ARBA00004448"/>
    </source>
</evidence>
<dbReference type="PROSITE" id="PS50920">
    <property type="entry name" value="SOLCAR"/>
    <property type="match status" value="2"/>
</dbReference>
<comment type="subcellular location">
    <subcellularLocation>
        <location evidence="1">Mitochondrion inner membrane</location>
        <topology evidence="1">Multi-pass membrane protein</topology>
    </subcellularLocation>
</comment>
<dbReference type="GO" id="GO:0005743">
    <property type="term" value="C:mitochondrial inner membrane"/>
    <property type="evidence" value="ECO:0007669"/>
    <property type="project" value="UniProtKB-SubCell"/>
</dbReference>
<evidence type="ECO:0000256" key="9">
    <source>
        <dbReference type="SAM" id="MobiDB-lite"/>
    </source>
</evidence>
<keyword evidence="6" id="KW-1133">Transmembrane helix</keyword>
<dbReference type="InterPro" id="IPR018108">
    <property type="entry name" value="MCP_transmembrane"/>
</dbReference>
<keyword evidence="7 8" id="KW-0472">Membrane</keyword>
<dbReference type="SUPFAM" id="SSF103506">
    <property type="entry name" value="Mitochondrial carrier"/>
    <property type="match status" value="1"/>
</dbReference>
<dbReference type="PROSITE" id="PS50222">
    <property type="entry name" value="EF_HAND_2"/>
    <property type="match status" value="1"/>
</dbReference>
<evidence type="ECO:0000256" key="3">
    <source>
        <dbReference type="ARBA" id="ARBA00022692"/>
    </source>
</evidence>
<comment type="caution">
    <text evidence="11">The sequence shown here is derived from an EMBL/GenBank/DDBJ whole genome shotgun (WGS) entry which is preliminary data.</text>
</comment>
<evidence type="ECO:0000256" key="8">
    <source>
        <dbReference type="PROSITE-ProRule" id="PRU00282"/>
    </source>
</evidence>
<proteinExistence type="predicted"/>
<evidence type="ECO:0000256" key="6">
    <source>
        <dbReference type="ARBA" id="ARBA00022989"/>
    </source>
</evidence>
<feature type="repeat" description="Solcar" evidence="8">
    <location>
        <begin position="301"/>
        <end position="418"/>
    </location>
</feature>
<feature type="compositionally biased region" description="Low complexity" evidence="9">
    <location>
        <begin position="1"/>
        <end position="15"/>
    </location>
</feature>
<dbReference type="GO" id="GO:0005509">
    <property type="term" value="F:calcium ion binding"/>
    <property type="evidence" value="ECO:0007669"/>
    <property type="project" value="InterPro"/>
</dbReference>
<dbReference type="PRINTS" id="PR00926">
    <property type="entry name" value="MITOCARRIER"/>
</dbReference>
<dbReference type="GO" id="GO:0055085">
    <property type="term" value="P:transmembrane transport"/>
    <property type="evidence" value="ECO:0007669"/>
    <property type="project" value="InterPro"/>
</dbReference>
<dbReference type="InterPro" id="IPR011992">
    <property type="entry name" value="EF-hand-dom_pair"/>
</dbReference>
<evidence type="ECO:0000256" key="5">
    <source>
        <dbReference type="ARBA" id="ARBA00022837"/>
    </source>
</evidence>
<dbReference type="Proteomes" id="UP000660262">
    <property type="component" value="Unassembled WGS sequence"/>
</dbReference>
<dbReference type="Pfam" id="PF00153">
    <property type="entry name" value="Mito_carr"/>
    <property type="match status" value="3"/>
</dbReference>
<dbReference type="InterPro" id="IPR002048">
    <property type="entry name" value="EF_hand_dom"/>
</dbReference>
<protein>
    <recommendedName>
        <fullName evidence="10">EF-hand domain-containing protein</fullName>
    </recommendedName>
</protein>
<keyword evidence="4" id="KW-0677">Repeat</keyword>
<dbReference type="AlphaFoldDB" id="A0A830HTI9"/>
<dbReference type="Gene3D" id="1.10.238.10">
    <property type="entry name" value="EF-hand"/>
    <property type="match status" value="1"/>
</dbReference>
<dbReference type="InterPro" id="IPR023395">
    <property type="entry name" value="MCP_dom_sf"/>
</dbReference>
<keyword evidence="5" id="KW-0106">Calcium</keyword>
<name>A0A830HTI9_9CHLO</name>
<gene>
    <name evidence="11" type="ORF">PPROV_000923500</name>
</gene>
<dbReference type="SUPFAM" id="SSF47473">
    <property type="entry name" value="EF-hand"/>
    <property type="match status" value="1"/>
</dbReference>
<feature type="compositionally biased region" description="Low complexity" evidence="9">
    <location>
        <begin position="24"/>
        <end position="33"/>
    </location>
</feature>
<keyword evidence="3 8" id="KW-0812">Transmembrane</keyword>
<evidence type="ECO:0000259" key="10">
    <source>
        <dbReference type="PROSITE" id="PS50222"/>
    </source>
</evidence>
<dbReference type="PANTHER" id="PTHR24089">
    <property type="entry name" value="SOLUTE CARRIER FAMILY 25"/>
    <property type="match status" value="1"/>
</dbReference>
<feature type="domain" description="EF-hand" evidence="10">
    <location>
        <begin position="53"/>
        <end position="79"/>
    </location>
</feature>
<evidence type="ECO:0000313" key="12">
    <source>
        <dbReference type="Proteomes" id="UP000660262"/>
    </source>
</evidence>
<sequence length="629" mass="67101">MAAPSQSQQSQSQYSTAIALLRPSSSSSSSSSSRHLFSRSAREPLVYPGCPTFDEIDTNKDGFLTRKELNNYCRRKDIPLTYVDQLFNALGDTEPSASKNSEKGITRSAFCKYASKREASVFEEFLKLDPTGTGAGRIKTNQLTEHIQKNGICFLRPVTNATACAPTQKIQGACPPTACPPEITNEAPLTKVRVPKSCEQFDTKAMLTRVSRRSDNTIGYEEFRDFVSHVPLNACQWKYWADPTTGACIDTGTCFTCPPRDARDVDTAFKAAVAAKHWRWRAKKKREATIAAEQKKVASQGNPISHLIAGTTAGAFSRTVTAPLETVRIRLATGQVPTHLTAHAGSAAVGGGGGGGGGVAVATKTVALNGGERAVRLMQHIVRDEGVKGLWSGNVATVMRFAPTKGIDFFSYEMYKRLLMRVCGNEDVTSAQAISAGAAAGLTSTLLLYPLELARTRLITRTEVSRGGVRGVVDVLRNIAKQHGVAGMYRGLRPTLLGIVPEAGITYGSFDLFKRNMLISKRTRIARQRSGNAAATAADATDVKLAAWEGIMCGIAAALLGQSSSYPLETLGRRAALGAAASGVAAAGPRAALASFAGLYSGWGTASVKVLPMALLSFGTYEVLRAAMD</sequence>
<keyword evidence="12" id="KW-1185">Reference proteome</keyword>
<evidence type="ECO:0000313" key="11">
    <source>
        <dbReference type="EMBL" id="GHP10504.1"/>
    </source>
</evidence>
<accession>A0A830HTI9</accession>
<reference evidence="11" key="1">
    <citation type="submission" date="2020-10" db="EMBL/GenBank/DDBJ databases">
        <title>Unveiling of a novel bifunctional photoreceptor, Dualchrome1, isolated from a cosmopolitan green alga.</title>
        <authorList>
            <person name="Suzuki S."/>
            <person name="Kawachi M."/>
        </authorList>
    </citation>
    <scope>NUCLEOTIDE SEQUENCE</scope>
    <source>
        <strain evidence="11">NIES 2893</strain>
    </source>
</reference>
<dbReference type="InterPro" id="IPR002067">
    <property type="entry name" value="MCP"/>
</dbReference>
<dbReference type="EMBL" id="BNJQ01000029">
    <property type="protein sequence ID" value="GHP10504.1"/>
    <property type="molecule type" value="Genomic_DNA"/>
</dbReference>
<dbReference type="Pfam" id="PF13202">
    <property type="entry name" value="EF-hand_5"/>
    <property type="match status" value="1"/>
</dbReference>
<evidence type="ECO:0000256" key="2">
    <source>
        <dbReference type="ARBA" id="ARBA00022448"/>
    </source>
</evidence>